<feature type="region of interest" description="Disordered" evidence="1">
    <location>
        <begin position="585"/>
        <end position="608"/>
    </location>
</feature>
<dbReference type="Pfam" id="PF20454">
    <property type="entry name" value="GpA_nuclease"/>
    <property type="match status" value="1"/>
</dbReference>
<dbReference type="PANTHER" id="PTHR34413">
    <property type="entry name" value="PROPHAGE TAIL FIBER ASSEMBLY PROTEIN HOMOLOG TFAE-RELATED-RELATED"/>
    <property type="match status" value="1"/>
</dbReference>
<dbReference type="Gene3D" id="3.40.50.300">
    <property type="entry name" value="P-loop containing nucleotide triphosphate hydrolases"/>
    <property type="match status" value="1"/>
</dbReference>
<organism evidence="4 5">
    <name type="scientific">Flavonifractor plautii</name>
    <name type="common">Fusobacterium plautii</name>
    <dbReference type="NCBI Taxonomy" id="292800"/>
    <lineage>
        <taxon>Bacteria</taxon>
        <taxon>Bacillati</taxon>
        <taxon>Bacillota</taxon>
        <taxon>Clostridia</taxon>
        <taxon>Eubacteriales</taxon>
        <taxon>Oscillospiraceae</taxon>
        <taxon>Flavonifractor</taxon>
    </lineage>
</organism>
<protein>
    <submittedName>
        <fullName evidence="4">Phage terminase large subunit family protein</fullName>
    </submittedName>
</protein>
<feature type="domain" description="Terminase large subunit GpA endonuclease" evidence="3">
    <location>
        <begin position="293"/>
        <end position="577"/>
    </location>
</feature>
<evidence type="ECO:0000313" key="5">
    <source>
        <dbReference type="Proteomes" id="UP000434475"/>
    </source>
</evidence>
<evidence type="ECO:0000313" key="4">
    <source>
        <dbReference type="EMBL" id="MSB21157.1"/>
    </source>
</evidence>
<dbReference type="InterPro" id="IPR051220">
    <property type="entry name" value="TFA_Chaperone"/>
</dbReference>
<accession>A0A6I2RBV4</accession>
<feature type="domain" description="Phage terminase large subunit GpA ATPase" evidence="2">
    <location>
        <begin position="39"/>
        <end position="281"/>
    </location>
</feature>
<dbReference type="GO" id="GO:0005524">
    <property type="term" value="F:ATP binding"/>
    <property type="evidence" value="ECO:0007669"/>
    <property type="project" value="InterPro"/>
</dbReference>
<dbReference type="InterPro" id="IPR027417">
    <property type="entry name" value="P-loop_NTPase"/>
</dbReference>
<evidence type="ECO:0000259" key="3">
    <source>
        <dbReference type="Pfam" id="PF20454"/>
    </source>
</evidence>
<sequence length="608" mass="68860">MKKATVDLFTRIFAVLAPPPNMTISQWADKYRRLSSESSAEPGRWRTSKAPYQREIMDAVCDMRIQKVVIMSAAQIGKTDALILNPIGYYMHYDPSPIMVMQPTIQMAETFSKDRLSPMLRDTPVLRDKVNDKSRNSGNTILQKIFPGGHVTMVGANSPSSLASRPIRILLADEIDRYPATAGNEGDPLLLAGKRLATFWNKKEVCVSTPTNKETSRIAVEFEHSTQEEWNVPCPACGAYTPLLWANIIFDRDKLDEIGCACPACGVVSSETEWKEQFGKGKFVAAHPERKVRGFHLNALASLFVEWREIVEKFLTANEEKKKGNIELLKVWTNTEMGETWEEEGEQIETDDLFKRRERYNCEVPEEVLVLTAGVDVQDDRFEVEVVGWGVDKESWGIKYQAIYGDLKLKPVWDELDKFLSQTFTTADGRRLKIICACVDSGGHFTTQVYRFCKERTARRVFAIKGKGGAEVPYFNRPSTANNIKAPLFTVGVDTGKALLYQRLAVQEEGPNYCHFPREKDRGYTQEYFRGLTAEKMVITYKRGKAQYVWTLKDGGYKRNEPLDIRNYATVALEIANPVLKRTERDAATAAPAQKRRGRRSRTNGGIL</sequence>
<name>A0A6I2RBV4_FLAPL</name>
<dbReference type="GO" id="GO:0016887">
    <property type="term" value="F:ATP hydrolysis activity"/>
    <property type="evidence" value="ECO:0007669"/>
    <property type="project" value="InterPro"/>
</dbReference>
<reference evidence="4 5" key="1">
    <citation type="journal article" date="2019" name="Nat. Med.">
        <title>A library of human gut bacterial isolates paired with longitudinal multiomics data enables mechanistic microbiome research.</title>
        <authorList>
            <person name="Poyet M."/>
            <person name="Groussin M."/>
            <person name="Gibbons S.M."/>
            <person name="Avila-Pacheco J."/>
            <person name="Jiang X."/>
            <person name="Kearney S.M."/>
            <person name="Perrotta A.R."/>
            <person name="Berdy B."/>
            <person name="Zhao S."/>
            <person name="Lieberman T.D."/>
            <person name="Swanson P.K."/>
            <person name="Smith M."/>
            <person name="Roesemann S."/>
            <person name="Alexander J.E."/>
            <person name="Rich S.A."/>
            <person name="Livny J."/>
            <person name="Vlamakis H."/>
            <person name="Clish C."/>
            <person name="Bullock K."/>
            <person name="Deik A."/>
            <person name="Scott J."/>
            <person name="Pierce K.A."/>
            <person name="Xavier R.J."/>
            <person name="Alm E.J."/>
        </authorList>
    </citation>
    <scope>NUCLEOTIDE SEQUENCE [LARGE SCALE GENOMIC DNA]</scope>
    <source>
        <strain evidence="4 5">BIOML-A2</strain>
    </source>
</reference>
<dbReference type="AlphaFoldDB" id="A0A6I2RBV4"/>
<dbReference type="EMBL" id="WKPR01000020">
    <property type="protein sequence ID" value="MSB21157.1"/>
    <property type="molecule type" value="Genomic_DNA"/>
</dbReference>
<proteinExistence type="inferred from homology"/>
<dbReference type="InterPro" id="IPR008866">
    <property type="entry name" value="Phage_lambda_GpA-like"/>
</dbReference>
<gene>
    <name evidence="4" type="ORF">GKE97_16760</name>
</gene>
<dbReference type="InterPro" id="IPR046453">
    <property type="entry name" value="GpA_ATPase"/>
</dbReference>
<evidence type="ECO:0000259" key="2">
    <source>
        <dbReference type="Pfam" id="PF05876"/>
    </source>
</evidence>
<comment type="caution">
    <text evidence="4">The sequence shown here is derived from an EMBL/GenBank/DDBJ whole genome shotgun (WGS) entry which is preliminary data.</text>
</comment>
<dbReference type="GO" id="GO:0004519">
    <property type="term" value="F:endonuclease activity"/>
    <property type="evidence" value="ECO:0007669"/>
    <property type="project" value="InterPro"/>
</dbReference>
<dbReference type="HAMAP" id="MF_04144">
    <property type="entry name" value="TERL_LAMBDA"/>
    <property type="match status" value="1"/>
</dbReference>
<dbReference type="Pfam" id="PF05876">
    <property type="entry name" value="GpA_ATPase"/>
    <property type="match status" value="1"/>
</dbReference>
<evidence type="ECO:0000256" key="1">
    <source>
        <dbReference type="SAM" id="MobiDB-lite"/>
    </source>
</evidence>
<dbReference type="PANTHER" id="PTHR34413:SF2">
    <property type="entry name" value="PROPHAGE TAIL FIBER ASSEMBLY PROTEIN HOMOLOG TFAE-RELATED"/>
    <property type="match status" value="1"/>
</dbReference>
<dbReference type="RefSeq" id="WP_172697891.1">
    <property type="nucleotide sequence ID" value="NZ_WKPR01000020.1"/>
</dbReference>
<dbReference type="InterPro" id="IPR046454">
    <property type="entry name" value="GpA_endonuclease"/>
</dbReference>
<dbReference type="Proteomes" id="UP000434475">
    <property type="component" value="Unassembled WGS sequence"/>
</dbReference>